<dbReference type="EMBL" id="FNDJ01000016">
    <property type="protein sequence ID" value="SDK53829.1"/>
    <property type="molecule type" value="Genomic_DNA"/>
</dbReference>
<dbReference type="STRING" id="633440.SAMN05421869_116232"/>
<dbReference type="InterPro" id="IPR036388">
    <property type="entry name" value="WH-like_DNA-bd_sf"/>
</dbReference>
<dbReference type="SMART" id="SM00421">
    <property type="entry name" value="HTH_LUXR"/>
    <property type="match status" value="1"/>
</dbReference>
<proteinExistence type="predicted"/>
<protein>
    <submittedName>
        <fullName evidence="6">Regulatory protein, luxR family</fullName>
    </submittedName>
</protein>
<dbReference type="PRINTS" id="PR00038">
    <property type="entry name" value="HTHLUXR"/>
</dbReference>
<dbReference type="InterPro" id="IPR000792">
    <property type="entry name" value="Tscrpt_reg_LuxR_C"/>
</dbReference>
<feature type="compositionally biased region" description="Basic residues" evidence="4">
    <location>
        <begin position="168"/>
        <end position="179"/>
    </location>
</feature>
<dbReference type="RefSeq" id="WP_090940383.1">
    <property type="nucleotide sequence ID" value="NZ_FNDJ01000016.1"/>
</dbReference>
<dbReference type="PANTHER" id="PTHR44688">
    <property type="entry name" value="DNA-BINDING TRANSCRIPTIONAL ACTIVATOR DEVR_DOSR"/>
    <property type="match status" value="1"/>
</dbReference>
<dbReference type="CDD" id="cd06170">
    <property type="entry name" value="LuxR_C_like"/>
    <property type="match status" value="1"/>
</dbReference>
<name>A0A1G9CQF3_9ACTN</name>
<dbReference type="GO" id="GO:0003677">
    <property type="term" value="F:DNA binding"/>
    <property type="evidence" value="ECO:0007669"/>
    <property type="project" value="UniProtKB-KW"/>
</dbReference>
<dbReference type="Proteomes" id="UP000199202">
    <property type="component" value="Unassembled WGS sequence"/>
</dbReference>
<evidence type="ECO:0000259" key="5">
    <source>
        <dbReference type="PROSITE" id="PS50043"/>
    </source>
</evidence>
<keyword evidence="1" id="KW-0805">Transcription regulation</keyword>
<feature type="region of interest" description="Disordered" evidence="4">
    <location>
        <begin position="78"/>
        <end position="104"/>
    </location>
</feature>
<dbReference type="AlphaFoldDB" id="A0A1G9CQF3"/>
<feature type="region of interest" description="Disordered" evidence="4">
    <location>
        <begin position="168"/>
        <end position="189"/>
    </location>
</feature>
<sequence length="189" mass="20752">MTAKATREVDAAQVYTLLQTSPKLGVEEIARRLDGDPASVHACMRLLHRLSLLRQEEPGVFTVVRPETGMTILLSRAEAQAAGSEPGAAERRERADGHSLSGSPLSPREWQVLQLLAQGCTDEAVARNLGVSLRTVRRITADLMERLDARSRFQAGLKAARIFAARNMHSRHTHSRPAVRSHPLPAALR</sequence>
<dbReference type="PANTHER" id="PTHR44688:SF16">
    <property type="entry name" value="DNA-BINDING TRANSCRIPTIONAL ACTIVATOR DEVR_DOSR"/>
    <property type="match status" value="1"/>
</dbReference>
<keyword evidence="2" id="KW-0238">DNA-binding</keyword>
<evidence type="ECO:0000256" key="3">
    <source>
        <dbReference type="ARBA" id="ARBA00023163"/>
    </source>
</evidence>
<gene>
    <name evidence="6" type="ORF">SAMN05421869_116232</name>
</gene>
<accession>A0A1G9CQF3</accession>
<dbReference type="Gene3D" id="1.10.10.10">
    <property type="entry name" value="Winged helix-like DNA-binding domain superfamily/Winged helix DNA-binding domain"/>
    <property type="match status" value="1"/>
</dbReference>
<dbReference type="InterPro" id="IPR016032">
    <property type="entry name" value="Sig_transdc_resp-reg_C-effctor"/>
</dbReference>
<feature type="domain" description="HTH luxR-type" evidence="5">
    <location>
        <begin position="98"/>
        <end position="163"/>
    </location>
</feature>
<keyword evidence="7" id="KW-1185">Reference proteome</keyword>
<dbReference type="GO" id="GO:0006355">
    <property type="term" value="P:regulation of DNA-templated transcription"/>
    <property type="evidence" value="ECO:0007669"/>
    <property type="project" value="InterPro"/>
</dbReference>
<dbReference type="OrthoDB" id="4266042at2"/>
<reference evidence="6 7" key="1">
    <citation type="submission" date="2016-10" db="EMBL/GenBank/DDBJ databases">
        <authorList>
            <person name="de Groot N.N."/>
        </authorList>
    </citation>
    <scope>NUCLEOTIDE SEQUENCE [LARGE SCALE GENOMIC DNA]</scope>
    <source>
        <strain evidence="6 7">CGMCC 4.6533</strain>
    </source>
</reference>
<evidence type="ECO:0000256" key="2">
    <source>
        <dbReference type="ARBA" id="ARBA00023125"/>
    </source>
</evidence>
<feature type="compositionally biased region" description="Basic and acidic residues" evidence="4">
    <location>
        <begin position="88"/>
        <end position="97"/>
    </location>
</feature>
<organism evidence="6 7">
    <name type="scientific">Nonomuraea jiangxiensis</name>
    <dbReference type="NCBI Taxonomy" id="633440"/>
    <lineage>
        <taxon>Bacteria</taxon>
        <taxon>Bacillati</taxon>
        <taxon>Actinomycetota</taxon>
        <taxon>Actinomycetes</taxon>
        <taxon>Streptosporangiales</taxon>
        <taxon>Streptosporangiaceae</taxon>
        <taxon>Nonomuraea</taxon>
    </lineage>
</organism>
<keyword evidence="3" id="KW-0804">Transcription</keyword>
<dbReference type="PROSITE" id="PS50043">
    <property type="entry name" value="HTH_LUXR_2"/>
    <property type="match status" value="1"/>
</dbReference>
<evidence type="ECO:0000256" key="4">
    <source>
        <dbReference type="SAM" id="MobiDB-lite"/>
    </source>
</evidence>
<dbReference type="Pfam" id="PF00196">
    <property type="entry name" value="GerE"/>
    <property type="match status" value="1"/>
</dbReference>
<evidence type="ECO:0000313" key="7">
    <source>
        <dbReference type="Proteomes" id="UP000199202"/>
    </source>
</evidence>
<evidence type="ECO:0000313" key="6">
    <source>
        <dbReference type="EMBL" id="SDK53829.1"/>
    </source>
</evidence>
<evidence type="ECO:0000256" key="1">
    <source>
        <dbReference type="ARBA" id="ARBA00023015"/>
    </source>
</evidence>
<dbReference type="SUPFAM" id="SSF46894">
    <property type="entry name" value="C-terminal effector domain of the bipartite response regulators"/>
    <property type="match status" value="1"/>
</dbReference>